<keyword evidence="2" id="KW-0732">Signal</keyword>
<evidence type="ECO:0008006" key="5">
    <source>
        <dbReference type="Google" id="ProtNLM"/>
    </source>
</evidence>
<feature type="chain" id="PRO_5045072761" description="DUF1565 domain-containing protein" evidence="2">
    <location>
        <begin position="22"/>
        <end position="592"/>
    </location>
</feature>
<dbReference type="Proteomes" id="UP001197974">
    <property type="component" value="Chromosome"/>
</dbReference>
<dbReference type="RefSeq" id="WP_306020018.1">
    <property type="nucleotide sequence ID" value="NZ_CP129013.1"/>
</dbReference>
<protein>
    <recommendedName>
        <fullName evidence="5">DUF1565 domain-containing protein</fullName>
    </recommendedName>
</protein>
<feature type="signal peptide" evidence="2">
    <location>
        <begin position="1"/>
        <end position="21"/>
    </location>
</feature>
<feature type="region of interest" description="Disordered" evidence="1">
    <location>
        <begin position="186"/>
        <end position="219"/>
    </location>
</feature>
<evidence type="ECO:0000313" key="3">
    <source>
        <dbReference type="EMBL" id="WLR43260.1"/>
    </source>
</evidence>
<dbReference type="EMBL" id="CP129013">
    <property type="protein sequence ID" value="WLR43260.1"/>
    <property type="molecule type" value="Genomic_DNA"/>
</dbReference>
<organism evidence="3 4">
    <name type="scientific">Bacillus carboniphilus</name>
    <dbReference type="NCBI Taxonomy" id="86663"/>
    <lineage>
        <taxon>Bacteria</taxon>
        <taxon>Bacillati</taxon>
        <taxon>Bacillota</taxon>
        <taxon>Bacilli</taxon>
        <taxon>Bacillales</taxon>
        <taxon>Bacillaceae</taxon>
        <taxon>Bacillus</taxon>
    </lineage>
</organism>
<keyword evidence="4" id="KW-1185">Reference proteome</keyword>
<evidence type="ECO:0000313" key="4">
    <source>
        <dbReference type="Proteomes" id="UP001197974"/>
    </source>
</evidence>
<dbReference type="SUPFAM" id="SSF51126">
    <property type="entry name" value="Pectin lyase-like"/>
    <property type="match status" value="2"/>
</dbReference>
<proteinExistence type="predicted"/>
<evidence type="ECO:0000256" key="1">
    <source>
        <dbReference type="SAM" id="MobiDB-lite"/>
    </source>
</evidence>
<name>A0ABY9JXU2_9BACI</name>
<dbReference type="PROSITE" id="PS51257">
    <property type="entry name" value="PROKAR_LIPOPROTEIN"/>
    <property type="match status" value="1"/>
</dbReference>
<evidence type="ECO:0000256" key="2">
    <source>
        <dbReference type="SAM" id="SignalP"/>
    </source>
</evidence>
<feature type="compositionally biased region" description="Low complexity" evidence="1">
    <location>
        <begin position="196"/>
        <end position="211"/>
    </location>
</feature>
<dbReference type="InterPro" id="IPR011050">
    <property type="entry name" value="Pectin_lyase_fold/virulence"/>
</dbReference>
<reference evidence="3 4" key="1">
    <citation type="submission" date="2023-06" db="EMBL/GenBank/DDBJ databases">
        <title>Five Gram-positive bacteria isolated from mangrove sediments in Shenzhen, Guangdong, China.</title>
        <authorList>
            <person name="Yu S."/>
            <person name="Zheng W."/>
            <person name="Huang Y."/>
        </authorList>
    </citation>
    <scope>NUCLEOTIDE SEQUENCE [LARGE SCALE GENOMIC DNA]</scope>
    <source>
        <strain evidence="3 4">SaN35-3</strain>
    </source>
</reference>
<gene>
    <name evidence="3" type="ORF">LC087_03430</name>
</gene>
<accession>A0ABY9JXU2</accession>
<sequence length="592" mass="64104">MKQAYKSILILVLVVSIVLMGCNNTDDENGNQNEITSSLNNVEQLLASVEGQEREMIIYVKEGSSGDGSSWDQALGSLQDALNQVENAEDTEIWVAEGMYFPTEEDDRSISFELVNGVALYGGFSGTEESRSDRDWEDNETVLSGDIGEKGNQEDNSYHIVIGANQAILDGFIIENGYGFVTEGRIAQGGQGEGQGASPEGQGEGQGTSQEGKGGQTHTTPEAILEGISEGIGAGMVNYQAAPIIINCIFRDNSAMKAGAMYNMVSTEFGEGIGQENSDGEEKQAPIIVNTKFINNFAISRGGAVSNDINTSPYFIDTQFIGNSTEQKGGAMYNDFTCSPLIYNSLFVNNTASSVAAIGNDGASLPVILNTTIANNYADDVGAGLYQGTGKHPNNPVVSNSIIWGNESLYDLGNIYNWHESTPYITNSVIEGGYTGEGNQEEDPLFADVDNLDFNLSETSPYAGKEMGYKSENVNEQTSDRYETIVEKLKESVLNEQMSVMEIPEVKVDMEEQDVDVVYVVADGKEGEWNGKSWDNAFRDIQTAIDYAYEAGADVWVANGTYTPTKSDDRVFPFIFAKGLASTVDLVEVKVR</sequence>